<proteinExistence type="predicted"/>
<dbReference type="AlphaFoldDB" id="A0A964UQ77"/>
<dbReference type="OrthoDB" id="9182727at2"/>
<dbReference type="EMBL" id="JAAAHS010000133">
    <property type="protein sequence ID" value="NBE53314.1"/>
    <property type="molecule type" value="Genomic_DNA"/>
</dbReference>
<sequence length="472" mass="52581">MADPALIQRFHAWLQPAPSPEDDARCAFYQDSLIVLDTNVLLSLYEYTAESREEVFSALEQVSGRLWMPYQVGLEFVRGRRSALESRRRVLTEAAKSVNSKMMAARRAIVEARATVQKQLEKYARMPEEIAALEELASESAVEQHLAPYFSAFKEQLDKLKSGHDLAPVSVDQGDPILPRVAHLYGDRVGDQPDDNVLRDRLDEAVAFRFPNEIPPGFADMGKETPLRSAGDFLLWEEIVEHVSTLPHSSRRVLLVSNDTKGDWYANSNGGPRPWPALVDELRRRAGAELRLETQPDFYTGIGKYLHADLAADTYREIKRVSETFDPPALDSDSVITEETAPQVAPLGGLLDMAFRSAGLTSPSVRALMESLSPAHRLAQWWLIGVTAQLQRRELTEGEPSVELAAAVRGPKAPTAEWQPGRVLPPGEWIHRESTWIAPWFLDLLGATPPADRAVLSVLAAEQASENRRPAR</sequence>
<dbReference type="RefSeq" id="WP_161699093.1">
    <property type="nucleotide sequence ID" value="NZ_JAAAHS010000133.1"/>
</dbReference>
<reference evidence="2" key="1">
    <citation type="submission" date="2020-01" db="EMBL/GenBank/DDBJ databases">
        <title>Whole-genome analyses of novel actinobacteria.</title>
        <authorList>
            <person name="Sahin N."/>
        </authorList>
    </citation>
    <scope>NUCLEOTIDE SEQUENCE</scope>
    <source>
        <strain evidence="2">YC537</strain>
    </source>
</reference>
<dbReference type="InterPro" id="IPR041578">
    <property type="entry name" value="PIN_8"/>
</dbReference>
<gene>
    <name evidence="2" type="ORF">GUY60_18185</name>
</gene>
<evidence type="ECO:0000313" key="3">
    <source>
        <dbReference type="Proteomes" id="UP000598297"/>
    </source>
</evidence>
<keyword evidence="3" id="KW-1185">Reference proteome</keyword>
<evidence type="ECO:0000259" key="1">
    <source>
        <dbReference type="Pfam" id="PF18476"/>
    </source>
</evidence>
<protein>
    <recommendedName>
        <fullName evidence="1">PIN like domain-containing protein</fullName>
    </recommendedName>
</protein>
<comment type="caution">
    <text evidence="2">The sequence shown here is derived from an EMBL/GenBank/DDBJ whole genome shotgun (WGS) entry which is preliminary data.</text>
</comment>
<evidence type="ECO:0000313" key="2">
    <source>
        <dbReference type="EMBL" id="NBE53314.1"/>
    </source>
</evidence>
<dbReference type="Proteomes" id="UP000598297">
    <property type="component" value="Unassembled WGS sequence"/>
</dbReference>
<organism evidence="2 3">
    <name type="scientific">Streptomyces boluensis</name>
    <dbReference type="NCBI Taxonomy" id="1775135"/>
    <lineage>
        <taxon>Bacteria</taxon>
        <taxon>Bacillati</taxon>
        <taxon>Actinomycetota</taxon>
        <taxon>Actinomycetes</taxon>
        <taxon>Kitasatosporales</taxon>
        <taxon>Streptomycetaceae</taxon>
        <taxon>Streptomyces</taxon>
    </lineage>
</organism>
<feature type="domain" description="PIN like" evidence="1">
    <location>
        <begin position="33"/>
        <end position="272"/>
    </location>
</feature>
<dbReference type="Pfam" id="PF18476">
    <property type="entry name" value="PIN_8"/>
    <property type="match status" value="1"/>
</dbReference>
<name>A0A964UQ77_9ACTN</name>
<accession>A0A964UQ77</accession>